<evidence type="ECO:0000313" key="10">
    <source>
        <dbReference type="EMBL" id="PWG64632.1"/>
    </source>
</evidence>
<evidence type="ECO:0000256" key="6">
    <source>
        <dbReference type="ARBA" id="ARBA00023002"/>
    </source>
</evidence>
<dbReference type="OrthoDB" id="9812555at2"/>
<dbReference type="UniPathway" id="UPA00193"/>
<evidence type="ECO:0000256" key="2">
    <source>
        <dbReference type="ARBA" id="ARBA00004777"/>
    </source>
</evidence>
<evidence type="ECO:0000256" key="7">
    <source>
        <dbReference type="ARBA" id="ARBA00034478"/>
    </source>
</evidence>
<organism evidence="10 11">
    <name type="scientific">Sediminicurvatus halobius</name>
    <dbReference type="NCBI Taxonomy" id="2182432"/>
    <lineage>
        <taxon>Bacteria</taxon>
        <taxon>Pseudomonadati</taxon>
        <taxon>Pseudomonadota</taxon>
        <taxon>Gammaproteobacteria</taxon>
        <taxon>Chromatiales</taxon>
        <taxon>Ectothiorhodospiraceae</taxon>
        <taxon>Sediminicurvatus</taxon>
    </lineage>
</organism>
<dbReference type="GO" id="GO:0035999">
    <property type="term" value="P:tetrahydrofolate interconversion"/>
    <property type="evidence" value="ECO:0007669"/>
    <property type="project" value="UniProtKB-UniPathway"/>
</dbReference>
<dbReference type="SUPFAM" id="SSF51730">
    <property type="entry name" value="FAD-linked oxidoreductase"/>
    <property type="match status" value="1"/>
</dbReference>
<evidence type="ECO:0000256" key="3">
    <source>
        <dbReference type="ARBA" id="ARBA00006743"/>
    </source>
</evidence>
<comment type="caution">
    <text evidence="10">The sequence shown here is derived from an EMBL/GenBank/DDBJ whole genome shotgun (WGS) entry which is preliminary data.</text>
</comment>
<evidence type="ECO:0000256" key="1">
    <source>
        <dbReference type="ARBA" id="ARBA00001974"/>
    </source>
</evidence>
<dbReference type="RefSeq" id="WP_109676771.1">
    <property type="nucleotide sequence ID" value="NZ_CP086615.1"/>
</dbReference>
<proteinExistence type="inferred from homology"/>
<reference evidence="10 11" key="1">
    <citation type="submission" date="2018-05" db="EMBL/GenBank/DDBJ databases">
        <title>Spiribacter halobius sp. nov., a moderately halophilic bacterium isolated from marine solar saltern.</title>
        <authorList>
            <person name="Zheng W.-S."/>
            <person name="Lu D.-C."/>
            <person name="Du Z.-J."/>
        </authorList>
    </citation>
    <scope>NUCLEOTIDE SEQUENCE [LARGE SCALE GENOMIC DNA]</scope>
    <source>
        <strain evidence="10 11">E85</strain>
    </source>
</reference>
<dbReference type="InterPro" id="IPR029041">
    <property type="entry name" value="FAD-linked_oxidoreductase-like"/>
</dbReference>
<dbReference type="PANTHER" id="PTHR45754:SF3">
    <property type="entry name" value="METHYLENETETRAHYDROFOLATE REDUCTASE (NADPH)"/>
    <property type="match status" value="1"/>
</dbReference>
<comment type="pathway">
    <text evidence="7">Amino-acid biosynthesis; L-methionine biosynthesis via de novo pathway.</text>
</comment>
<dbReference type="GO" id="GO:0106312">
    <property type="term" value="F:methylenetetrahydrofolate reductase (NADH) activity"/>
    <property type="evidence" value="ECO:0007669"/>
    <property type="project" value="UniProtKB-EC"/>
</dbReference>
<dbReference type="GO" id="GO:0009086">
    <property type="term" value="P:methionine biosynthetic process"/>
    <property type="evidence" value="ECO:0007669"/>
    <property type="project" value="TreeGrafter"/>
</dbReference>
<evidence type="ECO:0000256" key="9">
    <source>
        <dbReference type="RuleBase" id="RU003862"/>
    </source>
</evidence>
<evidence type="ECO:0000256" key="4">
    <source>
        <dbReference type="ARBA" id="ARBA00022630"/>
    </source>
</evidence>
<accession>A0A2U2N6B3</accession>
<keyword evidence="5 9" id="KW-0274">FAD</keyword>
<comment type="catalytic activity">
    <reaction evidence="8">
        <text>(6S)-5-methyl-5,6,7,8-tetrahydrofolate + NAD(+) = (6R)-5,10-methylene-5,6,7,8-tetrahydrofolate + NADH + H(+)</text>
        <dbReference type="Rhea" id="RHEA:19821"/>
        <dbReference type="ChEBI" id="CHEBI:15378"/>
        <dbReference type="ChEBI" id="CHEBI:15636"/>
        <dbReference type="ChEBI" id="CHEBI:18608"/>
        <dbReference type="ChEBI" id="CHEBI:57540"/>
        <dbReference type="ChEBI" id="CHEBI:57945"/>
        <dbReference type="EC" id="1.5.1.54"/>
    </reaction>
    <physiologicalReaction direction="right-to-left" evidence="8">
        <dbReference type="Rhea" id="RHEA:19823"/>
    </physiologicalReaction>
</comment>
<keyword evidence="11" id="KW-1185">Reference proteome</keyword>
<dbReference type="Proteomes" id="UP000245474">
    <property type="component" value="Unassembled WGS sequence"/>
</dbReference>
<evidence type="ECO:0000313" key="11">
    <source>
        <dbReference type="Proteomes" id="UP000245474"/>
    </source>
</evidence>
<dbReference type="AlphaFoldDB" id="A0A2U2N6B3"/>
<dbReference type="EMBL" id="QFFI01000005">
    <property type="protein sequence ID" value="PWG64632.1"/>
    <property type="molecule type" value="Genomic_DNA"/>
</dbReference>
<evidence type="ECO:0000256" key="5">
    <source>
        <dbReference type="ARBA" id="ARBA00022827"/>
    </source>
</evidence>
<comment type="similarity">
    <text evidence="3 9">Belongs to the methylenetetrahydrofolate reductase family.</text>
</comment>
<evidence type="ECO:0000256" key="8">
    <source>
        <dbReference type="ARBA" id="ARBA00048628"/>
    </source>
</evidence>
<gene>
    <name evidence="10" type="ORF">DEM34_04700</name>
</gene>
<comment type="cofactor">
    <cofactor evidence="1 9">
        <name>FAD</name>
        <dbReference type="ChEBI" id="CHEBI:57692"/>
    </cofactor>
</comment>
<dbReference type="PANTHER" id="PTHR45754">
    <property type="entry name" value="METHYLENETETRAHYDROFOLATE REDUCTASE"/>
    <property type="match status" value="1"/>
</dbReference>
<protein>
    <recommendedName>
        <fullName evidence="9">Methylenetetrahydrofolate reductase</fullName>
    </recommendedName>
</protein>
<sequence length="307" mass="33413">MSAVAPMTQSLDAGYAALAAPRWELIPIRGMLEQAGLLPRGSAITVTCSPKHGIERTLESAELLAGMGHLVVPHLAARLVQDRHHLQAILERLQAAGMDEVFVIGGDAPRPVGEFAGGHELLQAMAELEPRPARVGIPAYPEGHALIDAATLEQAMQAKAAFASYLVTQICFDPDQIIEWLRDMAGRGPGLPVHVGLPGVMEPRRLLGLAMRIGIGNSAKVLRRSNGLFGHLLGGEYTPDDLVWRLAPLFEDPTVRLVNFHLNTFNQIEPLQRWRHRMLEAMAPYCQPAEPDEEGGFSTDYGQPDLA</sequence>
<dbReference type="GO" id="GO:0071949">
    <property type="term" value="F:FAD binding"/>
    <property type="evidence" value="ECO:0007669"/>
    <property type="project" value="TreeGrafter"/>
</dbReference>
<dbReference type="GO" id="GO:0005829">
    <property type="term" value="C:cytosol"/>
    <property type="evidence" value="ECO:0007669"/>
    <property type="project" value="TreeGrafter"/>
</dbReference>
<dbReference type="Pfam" id="PF02219">
    <property type="entry name" value="MTHFR"/>
    <property type="match status" value="1"/>
</dbReference>
<dbReference type="Gene3D" id="3.20.20.220">
    <property type="match status" value="1"/>
</dbReference>
<keyword evidence="6 9" id="KW-0560">Oxidoreductase</keyword>
<name>A0A2U2N6B3_9GAMM</name>
<keyword evidence="4 9" id="KW-0285">Flavoprotein</keyword>
<comment type="pathway">
    <text evidence="2 9">One-carbon metabolism; tetrahydrofolate interconversion.</text>
</comment>
<dbReference type="InterPro" id="IPR003171">
    <property type="entry name" value="Mehydrof_redctse-like"/>
</dbReference>